<dbReference type="Proteomes" id="UP000001401">
    <property type="component" value="Chromosome"/>
</dbReference>
<dbReference type="EMBL" id="CP002394">
    <property type="protein sequence ID" value="ADU32496.1"/>
    <property type="molecule type" value="Genomic_DNA"/>
</dbReference>
<organism evidence="1 2">
    <name type="scientific">Evansella cellulosilytica (strain ATCC 21833 / DSM 2522 / FERM P-1141 / JCM 9156 / N-4)</name>
    <name type="common">Bacillus cellulosilyticus</name>
    <dbReference type="NCBI Taxonomy" id="649639"/>
    <lineage>
        <taxon>Bacteria</taxon>
        <taxon>Bacillati</taxon>
        <taxon>Bacillota</taxon>
        <taxon>Bacilli</taxon>
        <taxon>Bacillales</taxon>
        <taxon>Bacillaceae</taxon>
        <taxon>Evansella</taxon>
    </lineage>
</organism>
<dbReference type="KEGG" id="bco:Bcell_4269"/>
<evidence type="ECO:0000313" key="1">
    <source>
        <dbReference type="EMBL" id="ADU32496.1"/>
    </source>
</evidence>
<evidence type="ECO:0000313" key="2">
    <source>
        <dbReference type="Proteomes" id="UP000001401"/>
    </source>
</evidence>
<dbReference type="RefSeq" id="WP_013490822.1">
    <property type="nucleotide sequence ID" value="NC_014829.1"/>
</dbReference>
<protein>
    <submittedName>
        <fullName evidence="1">Uncharacterized protein</fullName>
    </submittedName>
</protein>
<name>E6TZ53_EVAC2</name>
<reference evidence="1" key="1">
    <citation type="submission" date="2010-12" db="EMBL/GenBank/DDBJ databases">
        <title>Complete sequence of Bacillus cellulosilyticus DSM 2522.</title>
        <authorList>
            <consortium name="US DOE Joint Genome Institute"/>
            <person name="Lucas S."/>
            <person name="Copeland A."/>
            <person name="Lapidus A."/>
            <person name="Cheng J.-F."/>
            <person name="Bruce D."/>
            <person name="Goodwin L."/>
            <person name="Pitluck S."/>
            <person name="Chertkov O."/>
            <person name="Detter J.C."/>
            <person name="Han C."/>
            <person name="Tapia R."/>
            <person name="Land M."/>
            <person name="Hauser L."/>
            <person name="Jeffries C."/>
            <person name="Kyrpides N."/>
            <person name="Ivanova N."/>
            <person name="Mikhailova N."/>
            <person name="Brumm P."/>
            <person name="Mead D."/>
            <person name="Woyke T."/>
        </authorList>
    </citation>
    <scope>NUCLEOTIDE SEQUENCE [LARGE SCALE GENOMIC DNA]</scope>
    <source>
        <strain evidence="1">DSM 2522</strain>
    </source>
</reference>
<accession>E6TZ53</accession>
<gene>
    <name evidence="1" type="ordered locus">Bcell_4269</name>
</gene>
<dbReference type="STRING" id="649639.Bcell_4269"/>
<keyword evidence="2" id="KW-1185">Reference proteome</keyword>
<dbReference type="HOGENOM" id="CLU_3229457_0_0_9"/>
<sequence>MSFKEEKNTECKSRFIKPTTEEIKKQELISTLASLLKKYAQQK</sequence>
<proteinExistence type="predicted"/>
<dbReference type="AlphaFoldDB" id="E6TZ53"/>